<dbReference type="InterPro" id="IPR042099">
    <property type="entry name" value="ANL_N_sf"/>
</dbReference>
<dbReference type="GO" id="GO:0004467">
    <property type="term" value="F:long-chain fatty acid-CoA ligase activity"/>
    <property type="evidence" value="ECO:0007669"/>
    <property type="project" value="TreeGrafter"/>
</dbReference>
<evidence type="ECO:0000256" key="5">
    <source>
        <dbReference type="ARBA" id="ARBA00036527"/>
    </source>
</evidence>
<comment type="catalytic activity">
    <reaction evidence="5">
        <text>a very long-chain fatty acid + ATP + CoA = a very long-chain fatty acyl-CoA + AMP + diphosphate</text>
        <dbReference type="Rhea" id="RHEA:54536"/>
        <dbReference type="ChEBI" id="CHEBI:30616"/>
        <dbReference type="ChEBI" id="CHEBI:33019"/>
        <dbReference type="ChEBI" id="CHEBI:57287"/>
        <dbReference type="ChEBI" id="CHEBI:58950"/>
        <dbReference type="ChEBI" id="CHEBI:138261"/>
        <dbReference type="ChEBI" id="CHEBI:456215"/>
    </reaction>
    <physiologicalReaction direction="left-to-right" evidence="5">
        <dbReference type="Rhea" id="RHEA:54537"/>
    </physiologicalReaction>
</comment>
<sequence>MHRFVQRVKIFCKTFRRDITGATFLFRAKIFIGLRERRNETVAEAFKKVATRSPHKVAFYCDNEVWTFSEMDQFSNKVANCFQSLGYKAGDEVALFMESKPRQIGTWLGLAKIGVVPALVNTNLKHKSLEHSVTVINAKAFIFDSEYFSVVKEVMPLINQKVKLDYFSFGSIDKQLLAESPVELKPLKKMIAKASIDDVKFKGNFSDRLFYIYTSGTTGLPKAAIIKNSRYFVLSKGSNMAMQLGKDDVLYTPLPLYHMAATMLGVSQSLIFGVSVALRPKFSASKFWEDCVHFKCTAAQYIGELCRYLLNHSETPNDRRHNVRIMYGNGLKPSIWPAFQRRFGIKRIVEVYGATESNSSMINILGKQGACGFIPRIFPLWFLRLTYPVALVKANEVTGEVIRNKKGLCEILPLS</sequence>
<evidence type="ECO:0000256" key="6">
    <source>
        <dbReference type="ARBA" id="ARBA00041297"/>
    </source>
</evidence>
<proteinExistence type="inferred from homology"/>
<evidence type="ECO:0000259" key="8">
    <source>
        <dbReference type="Pfam" id="PF00501"/>
    </source>
</evidence>
<dbReference type="InterPro" id="IPR020845">
    <property type="entry name" value="AMP-binding_CS"/>
</dbReference>
<comment type="similarity">
    <text evidence="1">Belongs to the ATP-dependent AMP-binding enzyme family.</text>
</comment>
<dbReference type="Proteomes" id="UP000288716">
    <property type="component" value="Unassembled WGS sequence"/>
</dbReference>
<dbReference type="PANTHER" id="PTHR43107:SF15">
    <property type="entry name" value="FATTY ACID TRANSPORT PROTEIN 3, ISOFORM A"/>
    <property type="match status" value="1"/>
</dbReference>
<dbReference type="OrthoDB" id="6408524at2759"/>
<dbReference type="GO" id="GO:0044539">
    <property type="term" value="P:long-chain fatty acid import into cell"/>
    <property type="evidence" value="ECO:0007669"/>
    <property type="project" value="TreeGrafter"/>
</dbReference>
<evidence type="ECO:0000256" key="7">
    <source>
        <dbReference type="ARBA" id="ARBA00048666"/>
    </source>
</evidence>
<feature type="domain" description="AMP-dependent synthetase/ligase" evidence="8">
    <location>
        <begin position="46"/>
        <end position="362"/>
    </location>
</feature>
<accession>A0A443RYY8</accession>
<name>A0A443RYY8_9ACAR</name>
<dbReference type="SUPFAM" id="SSF56801">
    <property type="entry name" value="Acetyl-CoA synthetase-like"/>
    <property type="match status" value="1"/>
</dbReference>
<dbReference type="GO" id="GO:0005886">
    <property type="term" value="C:plasma membrane"/>
    <property type="evidence" value="ECO:0007669"/>
    <property type="project" value="TreeGrafter"/>
</dbReference>
<keyword evidence="4" id="KW-0067">ATP-binding</keyword>
<evidence type="ECO:0000256" key="4">
    <source>
        <dbReference type="ARBA" id="ARBA00022840"/>
    </source>
</evidence>
<evidence type="ECO:0000313" key="10">
    <source>
        <dbReference type="Proteomes" id="UP000288716"/>
    </source>
</evidence>
<gene>
    <name evidence="9" type="ORF">B4U80_11483</name>
</gene>
<evidence type="ECO:0000256" key="2">
    <source>
        <dbReference type="ARBA" id="ARBA00022598"/>
    </source>
</evidence>
<feature type="non-terminal residue" evidence="9">
    <location>
        <position position="415"/>
    </location>
</feature>
<dbReference type="Gene3D" id="3.40.50.12780">
    <property type="entry name" value="N-terminal domain of ligase-like"/>
    <property type="match status" value="1"/>
</dbReference>
<dbReference type="PROSITE" id="PS00455">
    <property type="entry name" value="AMP_BINDING"/>
    <property type="match status" value="1"/>
</dbReference>
<evidence type="ECO:0000256" key="3">
    <source>
        <dbReference type="ARBA" id="ARBA00022741"/>
    </source>
</evidence>
<dbReference type="GO" id="GO:0005524">
    <property type="term" value="F:ATP binding"/>
    <property type="evidence" value="ECO:0007669"/>
    <property type="project" value="UniProtKB-KW"/>
</dbReference>
<keyword evidence="10" id="KW-1185">Reference proteome</keyword>
<reference evidence="9 10" key="1">
    <citation type="journal article" date="2018" name="Gigascience">
        <title>Genomes of trombidid mites reveal novel predicted allergens and laterally-transferred genes associated with secondary metabolism.</title>
        <authorList>
            <person name="Dong X."/>
            <person name="Chaisiri K."/>
            <person name="Xia D."/>
            <person name="Armstrong S.D."/>
            <person name="Fang Y."/>
            <person name="Donnelly M.J."/>
            <person name="Kadowaki T."/>
            <person name="McGarry J.W."/>
            <person name="Darby A.C."/>
            <person name="Makepeace B.L."/>
        </authorList>
    </citation>
    <scope>NUCLEOTIDE SEQUENCE [LARGE SCALE GENOMIC DNA]</scope>
    <source>
        <strain evidence="9">UoL-UT</strain>
    </source>
</reference>
<comment type="caution">
    <text evidence="9">The sequence shown here is derived from an EMBL/GenBank/DDBJ whole genome shotgun (WGS) entry which is preliminary data.</text>
</comment>
<dbReference type="GO" id="GO:0005324">
    <property type="term" value="F:long-chain fatty acid transmembrane transporter activity"/>
    <property type="evidence" value="ECO:0007669"/>
    <property type="project" value="TreeGrafter"/>
</dbReference>
<dbReference type="Pfam" id="PF00501">
    <property type="entry name" value="AMP-binding"/>
    <property type="match status" value="1"/>
</dbReference>
<dbReference type="PANTHER" id="PTHR43107">
    <property type="entry name" value="LONG-CHAIN FATTY ACID TRANSPORT PROTEIN"/>
    <property type="match status" value="1"/>
</dbReference>
<keyword evidence="2" id="KW-0436">Ligase</keyword>
<dbReference type="EMBL" id="NCKV01017286">
    <property type="protein sequence ID" value="RWS20480.1"/>
    <property type="molecule type" value="Genomic_DNA"/>
</dbReference>
<protein>
    <recommendedName>
        <fullName evidence="6">Long-chain-fatty-acid--CoA ligase</fullName>
    </recommendedName>
</protein>
<keyword evidence="3" id="KW-0547">Nucleotide-binding</keyword>
<comment type="catalytic activity">
    <reaction evidence="7">
        <text>tetracosanoate + ATP + CoA = tetracosanoyl-CoA + AMP + diphosphate</text>
        <dbReference type="Rhea" id="RHEA:33639"/>
        <dbReference type="ChEBI" id="CHEBI:30616"/>
        <dbReference type="ChEBI" id="CHEBI:31014"/>
        <dbReference type="ChEBI" id="CHEBI:33019"/>
        <dbReference type="ChEBI" id="CHEBI:57287"/>
        <dbReference type="ChEBI" id="CHEBI:65052"/>
        <dbReference type="ChEBI" id="CHEBI:456215"/>
    </reaction>
    <physiologicalReaction direction="left-to-right" evidence="7">
        <dbReference type="Rhea" id="RHEA:33640"/>
    </physiologicalReaction>
</comment>
<dbReference type="InterPro" id="IPR000873">
    <property type="entry name" value="AMP-dep_synth/lig_dom"/>
</dbReference>
<evidence type="ECO:0000313" key="9">
    <source>
        <dbReference type="EMBL" id="RWS20480.1"/>
    </source>
</evidence>
<dbReference type="AlphaFoldDB" id="A0A443RYY8"/>
<dbReference type="GO" id="GO:0005789">
    <property type="term" value="C:endoplasmic reticulum membrane"/>
    <property type="evidence" value="ECO:0007669"/>
    <property type="project" value="TreeGrafter"/>
</dbReference>
<organism evidence="9 10">
    <name type="scientific">Leptotrombidium deliense</name>
    <dbReference type="NCBI Taxonomy" id="299467"/>
    <lineage>
        <taxon>Eukaryota</taxon>
        <taxon>Metazoa</taxon>
        <taxon>Ecdysozoa</taxon>
        <taxon>Arthropoda</taxon>
        <taxon>Chelicerata</taxon>
        <taxon>Arachnida</taxon>
        <taxon>Acari</taxon>
        <taxon>Acariformes</taxon>
        <taxon>Trombidiformes</taxon>
        <taxon>Prostigmata</taxon>
        <taxon>Anystina</taxon>
        <taxon>Parasitengona</taxon>
        <taxon>Trombiculoidea</taxon>
        <taxon>Trombiculidae</taxon>
        <taxon>Leptotrombidium</taxon>
    </lineage>
</organism>
<evidence type="ECO:0000256" key="1">
    <source>
        <dbReference type="ARBA" id="ARBA00006432"/>
    </source>
</evidence>
<dbReference type="VEuPathDB" id="VectorBase:LDEU011560"/>
<dbReference type="STRING" id="299467.A0A443RYY8"/>